<evidence type="ECO:0000313" key="6">
    <source>
        <dbReference type="EMBL" id="SKC01661.1"/>
    </source>
</evidence>
<accession>A0A1T5FZN4</accession>
<dbReference type="Gene3D" id="3.40.30.10">
    <property type="entry name" value="Glutaredoxin"/>
    <property type="match status" value="1"/>
</dbReference>
<dbReference type="EMBL" id="FUZF01000020">
    <property type="protein sequence ID" value="SKC01661.1"/>
    <property type="molecule type" value="Genomic_DNA"/>
</dbReference>
<dbReference type="InterPro" id="IPR036249">
    <property type="entry name" value="Thioredoxin-like_sf"/>
</dbReference>
<dbReference type="Pfam" id="PF14289">
    <property type="entry name" value="DUF4369"/>
    <property type="match status" value="1"/>
</dbReference>
<dbReference type="InterPro" id="IPR000866">
    <property type="entry name" value="AhpC/TSA"/>
</dbReference>
<dbReference type="OrthoDB" id="750178at2"/>
<evidence type="ECO:0000256" key="2">
    <source>
        <dbReference type="ARBA" id="ARBA00022748"/>
    </source>
</evidence>
<keyword evidence="2" id="KW-0201">Cytochrome c-type biogenesis</keyword>
<protein>
    <submittedName>
        <fullName evidence="6">Peroxiredoxin</fullName>
    </submittedName>
</protein>
<sequence length="365" mass="41685">MQKNLIHSLFVAFLFSVGGVYAQSNFKIKGEVVTDKPLTWAYLYKMEKGRQLLDSVPVKDNQFEFAGSIDKAYSASIAVKGIRRSVSFYLEPASFYTRIEEDWKKPSPVIGGVQNAIAKGYEAENKRIQDTMMVLGGKYEHADSEGKVKLSLLMEEWSEQLDSTRFRYIENYPNSLAIIDINKPYFAVLNYVKLQRMKSLFDPALNYSSAYQELDKYYEQKKSEYLVGQNAPAVKTKTVDGKSFDLAGLKGKLVLLDFWASWCAPCRVANRKLVPTYEKYKQYGFEIVSVSMDDKENLSKEAIKKDGIPWTQVSELQGIRGSPIAAAYSVRQLPTLFLIDEKGKVVRQNMDHEELLKYLESRYGQ</sequence>
<proteinExistence type="predicted"/>
<comment type="subcellular location">
    <subcellularLocation>
        <location evidence="1">Cell envelope</location>
    </subcellularLocation>
</comment>
<feature type="domain" description="Thioredoxin" evidence="5">
    <location>
        <begin position="225"/>
        <end position="364"/>
    </location>
</feature>
<dbReference type="InterPro" id="IPR025380">
    <property type="entry name" value="DUF4369"/>
</dbReference>
<evidence type="ECO:0000256" key="1">
    <source>
        <dbReference type="ARBA" id="ARBA00004196"/>
    </source>
</evidence>
<keyword evidence="3" id="KW-1015">Disulfide bond</keyword>
<dbReference type="GO" id="GO:0016209">
    <property type="term" value="F:antioxidant activity"/>
    <property type="evidence" value="ECO:0007669"/>
    <property type="project" value="InterPro"/>
</dbReference>
<dbReference type="GO" id="GO:0030313">
    <property type="term" value="C:cell envelope"/>
    <property type="evidence" value="ECO:0007669"/>
    <property type="project" value="UniProtKB-SubCell"/>
</dbReference>
<dbReference type="InterPro" id="IPR013766">
    <property type="entry name" value="Thioredoxin_domain"/>
</dbReference>
<evidence type="ECO:0000259" key="5">
    <source>
        <dbReference type="PROSITE" id="PS51352"/>
    </source>
</evidence>
<dbReference type="Pfam" id="PF00578">
    <property type="entry name" value="AhpC-TSA"/>
    <property type="match status" value="1"/>
</dbReference>
<dbReference type="PROSITE" id="PS51352">
    <property type="entry name" value="THIOREDOXIN_2"/>
    <property type="match status" value="1"/>
</dbReference>
<dbReference type="GO" id="GO:0016491">
    <property type="term" value="F:oxidoreductase activity"/>
    <property type="evidence" value="ECO:0007669"/>
    <property type="project" value="InterPro"/>
</dbReference>
<dbReference type="RefSeq" id="WP_079645283.1">
    <property type="nucleotide sequence ID" value="NZ_FUZF01000020.1"/>
</dbReference>
<organism evidence="6 7">
    <name type="scientific">Sphingobacterium nematocida</name>
    <dbReference type="NCBI Taxonomy" id="1513896"/>
    <lineage>
        <taxon>Bacteria</taxon>
        <taxon>Pseudomonadati</taxon>
        <taxon>Bacteroidota</taxon>
        <taxon>Sphingobacteriia</taxon>
        <taxon>Sphingobacteriales</taxon>
        <taxon>Sphingobacteriaceae</taxon>
        <taxon>Sphingobacterium</taxon>
    </lineage>
</organism>
<evidence type="ECO:0000256" key="3">
    <source>
        <dbReference type="ARBA" id="ARBA00023157"/>
    </source>
</evidence>
<keyword evidence="4" id="KW-0676">Redox-active center</keyword>
<reference evidence="7" key="1">
    <citation type="submission" date="2017-02" db="EMBL/GenBank/DDBJ databases">
        <authorList>
            <person name="Varghese N."/>
            <person name="Submissions S."/>
        </authorList>
    </citation>
    <scope>NUCLEOTIDE SEQUENCE [LARGE SCALE GENOMIC DNA]</scope>
    <source>
        <strain evidence="7">DSM 24091</strain>
    </source>
</reference>
<dbReference type="AlphaFoldDB" id="A0A1T5FZN4"/>
<name>A0A1T5FZN4_9SPHI</name>
<evidence type="ECO:0000313" key="7">
    <source>
        <dbReference type="Proteomes" id="UP000190150"/>
    </source>
</evidence>
<gene>
    <name evidence="6" type="ORF">SAMN05660841_03642</name>
</gene>
<dbReference type="STRING" id="1513896.SAMN05660841_03642"/>
<keyword evidence="7" id="KW-1185">Reference proteome</keyword>
<dbReference type="GO" id="GO:0017004">
    <property type="term" value="P:cytochrome complex assembly"/>
    <property type="evidence" value="ECO:0007669"/>
    <property type="project" value="UniProtKB-KW"/>
</dbReference>
<dbReference type="SUPFAM" id="SSF52833">
    <property type="entry name" value="Thioredoxin-like"/>
    <property type="match status" value="1"/>
</dbReference>
<dbReference type="PANTHER" id="PTHR42852">
    <property type="entry name" value="THIOL:DISULFIDE INTERCHANGE PROTEIN DSBE"/>
    <property type="match status" value="1"/>
</dbReference>
<evidence type="ECO:0000256" key="4">
    <source>
        <dbReference type="ARBA" id="ARBA00023284"/>
    </source>
</evidence>
<dbReference type="PANTHER" id="PTHR42852:SF6">
    <property type="entry name" value="THIOL:DISULFIDE INTERCHANGE PROTEIN DSBE"/>
    <property type="match status" value="1"/>
</dbReference>
<dbReference type="InterPro" id="IPR050553">
    <property type="entry name" value="Thioredoxin_ResA/DsbE_sf"/>
</dbReference>
<dbReference type="CDD" id="cd02966">
    <property type="entry name" value="TlpA_like_family"/>
    <property type="match status" value="1"/>
</dbReference>
<dbReference type="Proteomes" id="UP000190150">
    <property type="component" value="Unassembled WGS sequence"/>
</dbReference>